<dbReference type="EMBL" id="ML120356">
    <property type="protein sequence ID" value="RPB04838.1"/>
    <property type="molecule type" value="Genomic_DNA"/>
</dbReference>
<evidence type="ECO:0000313" key="1">
    <source>
        <dbReference type="EMBL" id="RPB04838.1"/>
    </source>
</evidence>
<organism evidence="1 2">
    <name type="scientific">Choiromyces venosus 120613-1</name>
    <dbReference type="NCBI Taxonomy" id="1336337"/>
    <lineage>
        <taxon>Eukaryota</taxon>
        <taxon>Fungi</taxon>
        <taxon>Dikarya</taxon>
        <taxon>Ascomycota</taxon>
        <taxon>Pezizomycotina</taxon>
        <taxon>Pezizomycetes</taxon>
        <taxon>Pezizales</taxon>
        <taxon>Tuberaceae</taxon>
        <taxon>Choiromyces</taxon>
    </lineage>
</organism>
<name>A0A3N4K5P5_9PEZI</name>
<evidence type="ECO:0000313" key="2">
    <source>
        <dbReference type="Proteomes" id="UP000276215"/>
    </source>
</evidence>
<accession>A0A3N4K5P5</accession>
<dbReference type="AlphaFoldDB" id="A0A3N4K5P5"/>
<keyword evidence="2" id="KW-1185">Reference proteome</keyword>
<protein>
    <submittedName>
        <fullName evidence="1">Uncharacterized protein</fullName>
    </submittedName>
</protein>
<reference evidence="1 2" key="1">
    <citation type="journal article" date="2018" name="Nat. Ecol. Evol.">
        <title>Pezizomycetes genomes reveal the molecular basis of ectomycorrhizal truffle lifestyle.</title>
        <authorList>
            <person name="Murat C."/>
            <person name="Payen T."/>
            <person name="Noel B."/>
            <person name="Kuo A."/>
            <person name="Morin E."/>
            <person name="Chen J."/>
            <person name="Kohler A."/>
            <person name="Krizsan K."/>
            <person name="Balestrini R."/>
            <person name="Da Silva C."/>
            <person name="Montanini B."/>
            <person name="Hainaut M."/>
            <person name="Levati E."/>
            <person name="Barry K.W."/>
            <person name="Belfiori B."/>
            <person name="Cichocki N."/>
            <person name="Clum A."/>
            <person name="Dockter R.B."/>
            <person name="Fauchery L."/>
            <person name="Guy J."/>
            <person name="Iotti M."/>
            <person name="Le Tacon F."/>
            <person name="Lindquist E.A."/>
            <person name="Lipzen A."/>
            <person name="Malagnac F."/>
            <person name="Mello A."/>
            <person name="Molinier V."/>
            <person name="Miyauchi S."/>
            <person name="Poulain J."/>
            <person name="Riccioni C."/>
            <person name="Rubini A."/>
            <person name="Sitrit Y."/>
            <person name="Splivallo R."/>
            <person name="Traeger S."/>
            <person name="Wang M."/>
            <person name="Zifcakova L."/>
            <person name="Wipf D."/>
            <person name="Zambonelli A."/>
            <person name="Paolocci F."/>
            <person name="Nowrousian M."/>
            <person name="Ottonello S."/>
            <person name="Baldrian P."/>
            <person name="Spatafora J.W."/>
            <person name="Henrissat B."/>
            <person name="Nagy L.G."/>
            <person name="Aury J.M."/>
            <person name="Wincker P."/>
            <person name="Grigoriev I.V."/>
            <person name="Bonfante P."/>
            <person name="Martin F.M."/>
        </authorList>
    </citation>
    <scope>NUCLEOTIDE SEQUENCE [LARGE SCALE GENOMIC DNA]</scope>
    <source>
        <strain evidence="1 2">120613-1</strain>
    </source>
</reference>
<sequence>MTTSLSDQNKTQLLAKTLQTIFLPHSTKRGLSLVFIYLHLYPTYSQSRCRPLKITQAQKKNTKTPGFKATLCSLNISLHQTHNRGVVFQHIANSSTPIPKNQPLLLSPLPLRTQYLPPQLHLDFKVYG</sequence>
<gene>
    <name evidence="1" type="ORF">L873DRAFT_1174573</name>
</gene>
<proteinExistence type="predicted"/>
<dbReference type="Proteomes" id="UP000276215">
    <property type="component" value="Unassembled WGS sequence"/>
</dbReference>